<dbReference type="InterPro" id="IPR004323">
    <property type="entry name" value="Ion_tolerance_CutA"/>
</dbReference>
<dbReference type="Pfam" id="PF03091">
    <property type="entry name" value="CutA1"/>
    <property type="match status" value="2"/>
</dbReference>
<dbReference type="EMBL" id="CAJVPS010037738">
    <property type="protein sequence ID" value="CAG8745797.1"/>
    <property type="molecule type" value="Genomic_DNA"/>
</dbReference>
<dbReference type="InterPro" id="IPR015867">
    <property type="entry name" value="N-reg_PII/ATP_PRibTrfase_C"/>
</dbReference>
<gene>
    <name evidence="2" type="ORF">ALEPTO_LOCUS13122</name>
</gene>
<dbReference type="GO" id="GO:0005507">
    <property type="term" value="F:copper ion binding"/>
    <property type="evidence" value="ECO:0007669"/>
    <property type="project" value="TreeGrafter"/>
</dbReference>
<dbReference type="SUPFAM" id="SSF54913">
    <property type="entry name" value="GlnB-like"/>
    <property type="match status" value="1"/>
</dbReference>
<evidence type="ECO:0000313" key="3">
    <source>
        <dbReference type="Proteomes" id="UP000789508"/>
    </source>
</evidence>
<proteinExistence type="inferred from homology"/>
<name>A0A9N9NM10_9GLOM</name>
<dbReference type="AlphaFoldDB" id="A0A9N9NM10"/>
<reference evidence="2" key="1">
    <citation type="submission" date="2021-06" db="EMBL/GenBank/DDBJ databases">
        <authorList>
            <person name="Kallberg Y."/>
            <person name="Tangrot J."/>
            <person name="Rosling A."/>
        </authorList>
    </citation>
    <scope>NUCLEOTIDE SEQUENCE</scope>
    <source>
        <strain evidence="2">FL130A</strain>
    </source>
</reference>
<comment type="caution">
    <text evidence="2">The sequence shown here is derived from an EMBL/GenBank/DDBJ whole genome shotgun (WGS) entry which is preliminary data.</text>
</comment>
<feature type="non-terminal residue" evidence="2">
    <location>
        <position position="115"/>
    </location>
</feature>
<dbReference type="PANTHER" id="PTHR23419">
    <property type="entry name" value="DIVALENT CATION TOLERANCE CUTA-RELATED"/>
    <property type="match status" value="1"/>
</dbReference>
<dbReference type="GO" id="GO:0010038">
    <property type="term" value="P:response to metal ion"/>
    <property type="evidence" value="ECO:0007669"/>
    <property type="project" value="InterPro"/>
</dbReference>
<dbReference type="InterPro" id="IPR011322">
    <property type="entry name" value="N-reg_PII-like_a/b"/>
</dbReference>
<protein>
    <submittedName>
        <fullName evidence="2">3230_t:CDS:1</fullName>
    </submittedName>
</protein>
<evidence type="ECO:0000313" key="2">
    <source>
        <dbReference type="EMBL" id="CAG8745797.1"/>
    </source>
</evidence>
<keyword evidence="3" id="KW-1185">Reference proteome</keyword>
<feature type="non-terminal residue" evidence="2">
    <location>
        <position position="1"/>
    </location>
</feature>
<dbReference type="PANTHER" id="PTHR23419:SF8">
    <property type="entry name" value="FI09726P"/>
    <property type="match status" value="1"/>
</dbReference>
<sequence length="115" mass="12774">SVMSQQDSVTARVVFVTCPDESVAKKLSNGIVKEKLAACVNIIHGLTSIYCESNVSISCPEINGKDTPKIGWEGKLEETTEHMLVIKTEEKHIRELTDYVNKNHGYEVPEVISIK</sequence>
<dbReference type="OrthoDB" id="2017693at2759"/>
<accession>A0A9N9NM10</accession>
<dbReference type="Proteomes" id="UP000789508">
    <property type="component" value="Unassembled WGS sequence"/>
</dbReference>
<evidence type="ECO:0000256" key="1">
    <source>
        <dbReference type="ARBA" id="ARBA00010169"/>
    </source>
</evidence>
<comment type="similarity">
    <text evidence="1">Belongs to the CutA family.</text>
</comment>
<organism evidence="2 3">
    <name type="scientific">Ambispora leptoticha</name>
    <dbReference type="NCBI Taxonomy" id="144679"/>
    <lineage>
        <taxon>Eukaryota</taxon>
        <taxon>Fungi</taxon>
        <taxon>Fungi incertae sedis</taxon>
        <taxon>Mucoromycota</taxon>
        <taxon>Glomeromycotina</taxon>
        <taxon>Glomeromycetes</taxon>
        <taxon>Archaeosporales</taxon>
        <taxon>Ambisporaceae</taxon>
        <taxon>Ambispora</taxon>
    </lineage>
</organism>
<dbReference type="Gene3D" id="3.30.70.120">
    <property type="match status" value="1"/>
</dbReference>